<organism evidence="4 5">
    <name type="scientific">Zingiber officinale</name>
    <name type="common">Ginger</name>
    <name type="synonym">Amomum zingiber</name>
    <dbReference type="NCBI Taxonomy" id="94328"/>
    <lineage>
        <taxon>Eukaryota</taxon>
        <taxon>Viridiplantae</taxon>
        <taxon>Streptophyta</taxon>
        <taxon>Embryophyta</taxon>
        <taxon>Tracheophyta</taxon>
        <taxon>Spermatophyta</taxon>
        <taxon>Magnoliopsida</taxon>
        <taxon>Liliopsida</taxon>
        <taxon>Zingiberales</taxon>
        <taxon>Zingiberaceae</taxon>
        <taxon>Zingiber</taxon>
    </lineage>
</organism>
<evidence type="ECO:0000313" key="5">
    <source>
        <dbReference type="Proteomes" id="UP000734854"/>
    </source>
</evidence>
<sequence>MADYEQTKVEQSSSAGESSDEDDGGDEEVVGGEKKKKKKGLKEKIKEKLGGDEKKDEEKVVVEHTEAVAVSADDETAVVIETVEEQTVLVAPEEEKKGFLEKFKEKLPGGAPKKPTPEEVPAATAETEQEKKGLLGKIMEKLPGYHKAEEKKEGILCGQDDEIAATVHDYVLASIPDLLLQSFLHPIRIFLRSQSITLPLTYAAAAAALLHLPLNCALVFYLCLGIRGVAFASVCTNLNLLLLLVLYIYFSGVHRQTATLDFSIDCFKGWRSLLNLAILSAISVCLEWWWYEIMVLLCGFLLDPKSTVASMGILILIAGDQDKGYGLALPHRTPRHISVEAVLQVVLLLVQGAGCDQLEFSLLHRVKVVWGNRGGATGGFTALVDVPSGSTSATATVASAIREGPLLLSHQLISCGEDMAEATMTGGD</sequence>
<feature type="region of interest" description="Disordered" evidence="2">
    <location>
        <begin position="1"/>
        <end position="58"/>
    </location>
</feature>
<dbReference type="InterPro" id="IPR002528">
    <property type="entry name" value="MATE_fam"/>
</dbReference>
<feature type="compositionally biased region" description="Basic and acidic residues" evidence="2">
    <location>
        <begin position="42"/>
        <end position="58"/>
    </location>
</feature>
<dbReference type="GO" id="GO:0015297">
    <property type="term" value="F:antiporter activity"/>
    <property type="evidence" value="ECO:0007669"/>
    <property type="project" value="InterPro"/>
</dbReference>
<dbReference type="GO" id="GO:0016020">
    <property type="term" value="C:membrane"/>
    <property type="evidence" value="ECO:0007669"/>
    <property type="project" value="InterPro"/>
</dbReference>
<name>A0A8J5I361_ZINOF</name>
<evidence type="ECO:0000256" key="2">
    <source>
        <dbReference type="SAM" id="MobiDB-lite"/>
    </source>
</evidence>
<dbReference type="AlphaFoldDB" id="A0A8J5I361"/>
<keyword evidence="3" id="KW-0472">Membrane</keyword>
<proteinExistence type="inferred from homology"/>
<gene>
    <name evidence="4" type="ORF">ZIOFF_008221</name>
</gene>
<comment type="caution">
    <text evidence="4">The sequence shown here is derived from an EMBL/GenBank/DDBJ whole genome shotgun (WGS) entry which is preliminary data.</text>
</comment>
<evidence type="ECO:0000256" key="1">
    <source>
        <dbReference type="ARBA" id="ARBA00010199"/>
    </source>
</evidence>
<protein>
    <submittedName>
        <fullName evidence="4">Uncharacterized protein</fullName>
    </submittedName>
</protein>
<dbReference type="Proteomes" id="UP000734854">
    <property type="component" value="Unassembled WGS sequence"/>
</dbReference>
<dbReference type="GO" id="GO:0009415">
    <property type="term" value="P:response to water"/>
    <property type="evidence" value="ECO:0007669"/>
    <property type="project" value="InterPro"/>
</dbReference>
<feature type="transmembrane region" description="Helical" evidence="3">
    <location>
        <begin position="228"/>
        <end position="252"/>
    </location>
</feature>
<feature type="compositionally biased region" description="Acidic residues" evidence="2">
    <location>
        <begin position="18"/>
        <end position="30"/>
    </location>
</feature>
<feature type="transmembrane region" description="Helical" evidence="3">
    <location>
        <begin position="273"/>
        <end position="291"/>
    </location>
</feature>
<feature type="region of interest" description="Disordered" evidence="2">
    <location>
        <begin position="105"/>
        <end position="127"/>
    </location>
</feature>
<reference evidence="4 5" key="1">
    <citation type="submission" date="2020-08" db="EMBL/GenBank/DDBJ databases">
        <title>Plant Genome Project.</title>
        <authorList>
            <person name="Zhang R.-G."/>
        </authorList>
    </citation>
    <scope>NUCLEOTIDE SEQUENCE [LARGE SCALE GENOMIC DNA]</scope>
    <source>
        <tissue evidence="4">Rhizome</tissue>
    </source>
</reference>
<dbReference type="InterPro" id="IPR000167">
    <property type="entry name" value="Dehydrin"/>
</dbReference>
<accession>A0A8J5I361</accession>
<dbReference type="Pfam" id="PF00257">
    <property type="entry name" value="Dehydrin"/>
    <property type="match status" value="1"/>
</dbReference>
<comment type="similarity">
    <text evidence="1">Belongs to the multi antimicrobial extrusion (MATE) (TC 2.A.66.1) family.</text>
</comment>
<dbReference type="EMBL" id="JACMSC010000002">
    <property type="protein sequence ID" value="KAG6534335.1"/>
    <property type="molecule type" value="Genomic_DNA"/>
</dbReference>
<keyword evidence="3" id="KW-1133">Transmembrane helix</keyword>
<evidence type="ECO:0000256" key="3">
    <source>
        <dbReference type="SAM" id="Phobius"/>
    </source>
</evidence>
<keyword evidence="3" id="KW-0812">Transmembrane</keyword>
<evidence type="ECO:0000313" key="4">
    <source>
        <dbReference type="EMBL" id="KAG6534335.1"/>
    </source>
</evidence>
<dbReference type="Pfam" id="PF01554">
    <property type="entry name" value="MatE"/>
    <property type="match status" value="1"/>
</dbReference>
<feature type="transmembrane region" description="Helical" evidence="3">
    <location>
        <begin position="200"/>
        <end position="222"/>
    </location>
</feature>
<dbReference type="GO" id="GO:0042910">
    <property type="term" value="F:xenobiotic transmembrane transporter activity"/>
    <property type="evidence" value="ECO:0007669"/>
    <property type="project" value="InterPro"/>
</dbReference>
<dbReference type="PANTHER" id="PTHR11206">
    <property type="entry name" value="MULTIDRUG RESISTANCE PROTEIN"/>
    <property type="match status" value="1"/>
</dbReference>
<keyword evidence="5" id="KW-1185">Reference proteome</keyword>